<dbReference type="InterPro" id="IPR044851">
    <property type="entry name" value="Wax_synthase"/>
</dbReference>
<dbReference type="GO" id="GO:0016020">
    <property type="term" value="C:membrane"/>
    <property type="evidence" value="ECO:0007669"/>
    <property type="project" value="UniProtKB-SubCell"/>
</dbReference>
<gene>
    <name evidence="10" type="ORF">VSP0166_LOCUS4682</name>
</gene>
<dbReference type="AlphaFoldDB" id="A0A7S4HUC4"/>
<feature type="transmembrane region" description="Helical" evidence="8">
    <location>
        <begin position="167"/>
        <end position="188"/>
    </location>
</feature>
<feature type="transmembrane region" description="Helical" evidence="8">
    <location>
        <begin position="6"/>
        <end position="25"/>
    </location>
</feature>
<comment type="pathway">
    <text evidence="2">Secondary metabolite biosynthesis.</text>
</comment>
<feature type="transmembrane region" description="Helical" evidence="8">
    <location>
        <begin position="121"/>
        <end position="146"/>
    </location>
</feature>
<dbReference type="EMBL" id="HBKP01006505">
    <property type="protein sequence ID" value="CAE2209641.1"/>
    <property type="molecule type" value="Transcribed_RNA"/>
</dbReference>
<evidence type="ECO:0000256" key="8">
    <source>
        <dbReference type="SAM" id="Phobius"/>
    </source>
</evidence>
<dbReference type="InterPro" id="IPR032805">
    <property type="entry name" value="Wax_synthase_dom"/>
</dbReference>
<feature type="transmembrane region" description="Helical" evidence="8">
    <location>
        <begin position="310"/>
        <end position="329"/>
    </location>
</feature>
<reference evidence="10" key="1">
    <citation type="submission" date="2021-01" db="EMBL/GenBank/DDBJ databases">
        <authorList>
            <person name="Corre E."/>
            <person name="Pelletier E."/>
            <person name="Niang G."/>
            <person name="Scheremetjew M."/>
            <person name="Finn R."/>
            <person name="Kale V."/>
            <person name="Holt S."/>
            <person name="Cochrane G."/>
            <person name="Meng A."/>
            <person name="Brown T."/>
            <person name="Cohen L."/>
        </authorList>
    </citation>
    <scope>NUCLEOTIDE SEQUENCE</scope>
    <source>
        <strain evidence="10">DIVA3 518/3/11/1/6</strain>
    </source>
</reference>
<feature type="transmembrane region" description="Helical" evidence="8">
    <location>
        <begin position="32"/>
        <end position="52"/>
    </location>
</feature>
<evidence type="ECO:0000256" key="5">
    <source>
        <dbReference type="ARBA" id="ARBA00022692"/>
    </source>
</evidence>
<feature type="transmembrane region" description="Helical" evidence="8">
    <location>
        <begin position="245"/>
        <end position="270"/>
    </location>
</feature>
<organism evidence="10">
    <name type="scientific">Vannella robusta</name>
    <dbReference type="NCBI Taxonomy" id="1487602"/>
    <lineage>
        <taxon>Eukaryota</taxon>
        <taxon>Amoebozoa</taxon>
        <taxon>Discosea</taxon>
        <taxon>Flabellinia</taxon>
        <taxon>Vannellidae</taxon>
        <taxon>Vannella</taxon>
    </lineage>
</organism>
<evidence type="ECO:0000256" key="4">
    <source>
        <dbReference type="ARBA" id="ARBA00022679"/>
    </source>
</evidence>
<keyword evidence="4" id="KW-0808">Transferase</keyword>
<accession>A0A7S4HUC4</accession>
<dbReference type="GO" id="GO:0006629">
    <property type="term" value="P:lipid metabolic process"/>
    <property type="evidence" value="ECO:0007669"/>
    <property type="project" value="InterPro"/>
</dbReference>
<feature type="domain" description="Wax synthase" evidence="9">
    <location>
        <begin position="212"/>
        <end position="286"/>
    </location>
</feature>
<comment type="similarity">
    <text evidence="3">Belongs to the wax synthase family.</text>
</comment>
<dbReference type="GO" id="GO:0008374">
    <property type="term" value="F:O-acyltransferase activity"/>
    <property type="evidence" value="ECO:0007669"/>
    <property type="project" value="InterPro"/>
</dbReference>
<evidence type="ECO:0000256" key="6">
    <source>
        <dbReference type="ARBA" id="ARBA00022989"/>
    </source>
</evidence>
<dbReference type="PANTHER" id="PTHR31595:SF57">
    <property type="entry name" value="OS04G0481900 PROTEIN"/>
    <property type="match status" value="1"/>
</dbReference>
<comment type="subcellular location">
    <subcellularLocation>
        <location evidence="1">Membrane</location>
        <topology evidence="1">Multi-pass membrane protein</topology>
    </subcellularLocation>
</comment>
<keyword evidence="6 8" id="KW-1133">Transmembrane helix</keyword>
<name>A0A7S4HUC4_9EUKA</name>
<keyword evidence="5 8" id="KW-0812">Transmembrane</keyword>
<evidence type="ECO:0000256" key="2">
    <source>
        <dbReference type="ARBA" id="ARBA00005179"/>
    </source>
</evidence>
<dbReference type="PANTHER" id="PTHR31595">
    <property type="entry name" value="LONG-CHAIN-ALCOHOL O-FATTY-ACYLTRANSFERASE 3-RELATED"/>
    <property type="match status" value="1"/>
</dbReference>
<keyword evidence="7 8" id="KW-0472">Membrane</keyword>
<sequence length="371" mass="41961">MEAAGVGADFAWIACALSFFAFHFVIRRTNRLIRVSCVVCLWVVVLQVPFYFQLEKATGATLMSAVICFCCCVKTTEIMLLIPRTARLEQSLWEFSCEFLFFMFMLRKGPERKLRKNVSQLLLEFVVICATVAAKLVICVAAHDILFPCIVHGPEAQERQLRMDTNFLTLLYYNTIWLPTIVGGMWVYDLFEVVIPLITLDSYRYGPFNNWVGLSSSITELWGKRYNLLISEMLKNSVFLPMKRLLNVSNTIAGLSSFAMSGILHMYVIIATFGVGYEVRTLSFFLIHGIACSVDAYFHSKRPRGSSLLPLPLSIFITLAFVAITTPLYTRPLIYPSMIGDSPWSKMVPPTLEPYIPRLAQFVDVRAACLG</sequence>
<protein>
    <recommendedName>
        <fullName evidence="9">Wax synthase domain-containing protein</fullName>
    </recommendedName>
</protein>
<evidence type="ECO:0000256" key="7">
    <source>
        <dbReference type="ARBA" id="ARBA00023136"/>
    </source>
</evidence>
<evidence type="ECO:0000259" key="9">
    <source>
        <dbReference type="Pfam" id="PF13813"/>
    </source>
</evidence>
<proteinExistence type="inferred from homology"/>
<evidence type="ECO:0000313" key="10">
    <source>
        <dbReference type="EMBL" id="CAE2209641.1"/>
    </source>
</evidence>
<evidence type="ECO:0000256" key="3">
    <source>
        <dbReference type="ARBA" id="ARBA00007282"/>
    </source>
</evidence>
<dbReference type="Pfam" id="PF13813">
    <property type="entry name" value="MBOAT_2"/>
    <property type="match status" value="1"/>
</dbReference>
<evidence type="ECO:0000256" key="1">
    <source>
        <dbReference type="ARBA" id="ARBA00004141"/>
    </source>
</evidence>
<feature type="transmembrane region" description="Helical" evidence="8">
    <location>
        <begin position="58"/>
        <end position="80"/>
    </location>
</feature>